<gene>
    <name evidence="2" type="ORF">HETIRDRAFT_448538</name>
</gene>
<dbReference type="EMBL" id="KI925455">
    <property type="protein sequence ID" value="ETW85440.1"/>
    <property type="molecule type" value="Genomic_DNA"/>
</dbReference>
<organism evidence="2 3">
    <name type="scientific">Heterobasidion irregulare (strain TC 32-1)</name>
    <dbReference type="NCBI Taxonomy" id="747525"/>
    <lineage>
        <taxon>Eukaryota</taxon>
        <taxon>Fungi</taxon>
        <taxon>Dikarya</taxon>
        <taxon>Basidiomycota</taxon>
        <taxon>Agaricomycotina</taxon>
        <taxon>Agaricomycetes</taxon>
        <taxon>Russulales</taxon>
        <taxon>Bondarzewiaceae</taxon>
        <taxon>Heterobasidion</taxon>
        <taxon>Heterobasidion annosum species complex</taxon>
    </lineage>
</organism>
<keyword evidence="3" id="KW-1185">Reference proteome</keyword>
<accession>W4KJE7</accession>
<evidence type="ECO:0000313" key="2">
    <source>
        <dbReference type="EMBL" id="ETW85440.1"/>
    </source>
</evidence>
<reference evidence="2 3" key="1">
    <citation type="journal article" date="2012" name="New Phytol.">
        <title>Insight into trade-off between wood decay and parasitism from the genome of a fungal forest pathogen.</title>
        <authorList>
            <person name="Olson A."/>
            <person name="Aerts A."/>
            <person name="Asiegbu F."/>
            <person name="Belbahri L."/>
            <person name="Bouzid O."/>
            <person name="Broberg A."/>
            <person name="Canback B."/>
            <person name="Coutinho P.M."/>
            <person name="Cullen D."/>
            <person name="Dalman K."/>
            <person name="Deflorio G."/>
            <person name="van Diepen L.T."/>
            <person name="Dunand C."/>
            <person name="Duplessis S."/>
            <person name="Durling M."/>
            <person name="Gonthier P."/>
            <person name="Grimwood J."/>
            <person name="Fossdal C.G."/>
            <person name="Hansson D."/>
            <person name="Henrissat B."/>
            <person name="Hietala A."/>
            <person name="Himmelstrand K."/>
            <person name="Hoffmeister D."/>
            <person name="Hogberg N."/>
            <person name="James T.Y."/>
            <person name="Karlsson M."/>
            <person name="Kohler A."/>
            <person name="Kues U."/>
            <person name="Lee Y.H."/>
            <person name="Lin Y.C."/>
            <person name="Lind M."/>
            <person name="Lindquist E."/>
            <person name="Lombard V."/>
            <person name="Lucas S."/>
            <person name="Lunden K."/>
            <person name="Morin E."/>
            <person name="Murat C."/>
            <person name="Park J."/>
            <person name="Raffaello T."/>
            <person name="Rouze P."/>
            <person name="Salamov A."/>
            <person name="Schmutz J."/>
            <person name="Solheim H."/>
            <person name="Stahlberg J."/>
            <person name="Velez H."/>
            <person name="de Vries R.P."/>
            <person name="Wiebenga A."/>
            <person name="Woodward S."/>
            <person name="Yakovlev I."/>
            <person name="Garbelotto M."/>
            <person name="Martin F."/>
            <person name="Grigoriev I.V."/>
            <person name="Stenlid J."/>
        </authorList>
    </citation>
    <scope>NUCLEOTIDE SEQUENCE [LARGE SCALE GENOMIC DNA]</scope>
    <source>
        <strain evidence="2 3">TC 32-1</strain>
    </source>
</reference>
<name>W4KJE7_HETIT</name>
<dbReference type="HOGENOM" id="CLU_1057912_0_0_1"/>
<dbReference type="GeneID" id="20675869"/>
<protein>
    <submittedName>
        <fullName evidence="2">Uncharacterized protein</fullName>
    </submittedName>
</protein>
<dbReference type="AlphaFoldDB" id="W4KJE7"/>
<sequence>MPSLSVRARSTPHAARRPGPDRPAAPSLLSRAHAYTHAASCERVETRGEMGRGRRTSIAGTSPAAFSDSAEQADVHTRARPASRSSREAEATRRLARTVDRRTPPVSFERMLDTIRTRASASVPARTPRAGLLVDELLDGGATARPNAPPTGPRHGPHLPTGAATSAPRRSDKPALPIYLDETASRRTSRKQRYRPVWWAQPSRESPREGRWIRTPSGTGIRWRPSAPAPFETTLRNNRQGAPAIGAGKSSANEQGATCMSSA</sequence>
<dbReference type="RefSeq" id="XP_009542302.1">
    <property type="nucleotide sequence ID" value="XM_009544007.1"/>
</dbReference>
<dbReference type="KEGG" id="hir:HETIRDRAFT_448538"/>
<feature type="region of interest" description="Disordered" evidence="1">
    <location>
        <begin position="140"/>
        <end position="263"/>
    </location>
</feature>
<feature type="compositionally biased region" description="Basic and acidic residues" evidence="1">
    <location>
        <begin position="85"/>
        <end position="100"/>
    </location>
</feature>
<feature type="region of interest" description="Disordered" evidence="1">
    <location>
        <begin position="1"/>
        <end position="100"/>
    </location>
</feature>
<dbReference type="InParanoid" id="W4KJE7"/>
<feature type="compositionally biased region" description="Polar residues" evidence="1">
    <location>
        <begin position="250"/>
        <end position="263"/>
    </location>
</feature>
<proteinExistence type="predicted"/>
<feature type="compositionally biased region" description="Basic and acidic residues" evidence="1">
    <location>
        <begin position="40"/>
        <end position="52"/>
    </location>
</feature>
<dbReference type="Proteomes" id="UP000030671">
    <property type="component" value="Unassembled WGS sequence"/>
</dbReference>
<evidence type="ECO:0000256" key="1">
    <source>
        <dbReference type="SAM" id="MobiDB-lite"/>
    </source>
</evidence>
<evidence type="ECO:0000313" key="3">
    <source>
        <dbReference type="Proteomes" id="UP000030671"/>
    </source>
</evidence>